<dbReference type="InterPro" id="IPR023232">
    <property type="entry name" value="Glyco_hydro_2_AS"/>
</dbReference>
<name>A0A6G7YSC5_9SPHN</name>
<evidence type="ECO:0000313" key="10">
    <source>
        <dbReference type="EMBL" id="QIK79648.1"/>
    </source>
</evidence>
<dbReference type="GO" id="GO:0004566">
    <property type="term" value="F:beta-glucuronidase activity"/>
    <property type="evidence" value="ECO:0007669"/>
    <property type="project" value="UniProtKB-EC"/>
</dbReference>
<feature type="signal peptide" evidence="6">
    <location>
        <begin position="1"/>
        <end position="20"/>
    </location>
</feature>
<feature type="chain" id="PRO_5026355542" description="Beta-glucuronidase" evidence="6">
    <location>
        <begin position="21"/>
        <end position="617"/>
    </location>
</feature>
<feature type="domain" description="Glycosyl hydrolases family 2 sugar binding" evidence="9">
    <location>
        <begin position="105"/>
        <end position="212"/>
    </location>
</feature>
<dbReference type="RefSeq" id="WP_166412033.1">
    <property type="nucleotide sequence ID" value="NZ_CP049869.1"/>
</dbReference>
<dbReference type="GO" id="GO:0005975">
    <property type="term" value="P:carbohydrate metabolic process"/>
    <property type="evidence" value="ECO:0007669"/>
    <property type="project" value="InterPro"/>
</dbReference>
<evidence type="ECO:0000256" key="3">
    <source>
        <dbReference type="ARBA" id="ARBA00016205"/>
    </source>
</evidence>
<gene>
    <name evidence="10" type="ORF">G7077_12760</name>
</gene>
<evidence type="ECO:0000259" key="9">
    <source>
        <dbReference type="Pfam" id="PF02837"/>
    </source>
</evidence>
<dbReference type="PANTHER" id="PTHR10066:SF67">
    <property type="entry name" value="BETA-GLUCURONIDASE"/>
    <property type="match status" value="1"/>
</dbReference>
<dbReference type="Gene3D" id="2.60.40.10">
    <property type="entry name" value="Immunoglobulins"/>
    <property type="match status" value="1"/>
</dbReference>
<evidence type="ECO:0000256" key="4">
    <source>
        <dbReference type="ARBA" id="ARBA00022801"/>
    </source>
</evidence>
<organism evidence="10 11">
    <name type="scientific">Sphingomonas piscis</name>
    <dbReference type="NCBI Taxonomy" id="2714943"/>
    <lineage>
        <taxon>Bacteria</taxon>
        <taxon>Pseudomonadati</taxon>
        <taxon>Pseudomonadota</taxon>
        <taxon>Alphaproteobacteria</taxon>
        <taxon>Sphingomonadales</taxon>
        <taxon>Sphingomonadaceae</taxon>
        <taxon>Sphingomonas</taxon>
    </lineage>
</organism>
<dbReference type="PANTHER" id="PTHR10066">
    <property type="entry name" value="BETA-GLUCURONIDASE"/>
    <property type="match status" value="1"/>
</dbReference>
<dbReference type="InterPro" id="IPR006103">
    <property type="entry name" value="Glyco_hydro_2_cat"/>
</dbReference>
<dbReference type="GO" id="GO:0030246">
    <property type="term" value="F:carbohydrate binding"/>
    <property type="evidence" value="ECO:0007669"/>
    <property type="project" value="TreeGrafter"/>
</dbReference>
<dbReference type="KEGG" id="spii:G7077_12760"/>
<accession>A0A6G7YSC5</accession>
<dbReference type="InterPro" id="IPR008979">
    <property type="entry name" value="Galactose-bd-like_sf"/>
</dbReference>
<evidence type="ECO:0000256" key="6">
    <source>
        <dbReference type="SAM" id="SignalP"/>
    </source>
</evidence>
<dbReference type="InterPro" id="IPR036156">
    <property type="entry name" value="Beta-gal/glucu_dom_sf"/>
</dbReference>
<dbReference type="InterPro" id="IPR013783">
    <property type="entry name" value="Ig-like_fold"/>
</dbReference>
<evidence type="ECO:0000256" key="5">
    <source>
        <dbReference type="ARBA" id="ARBA00023295"/>
    </source>
</evidence>
<dbReference type="SUPFAM" id="SSF51445">
    <property type="entry name" value="(Trans)glycosidases"/>
    <property type="match status" value="1"/>
</dbReference>
<keyword evidence="11" id="KW-1185">Reference proteome</keyword>
<dbReference type="Pfam" id="PF02837">
    <property type="entry name" value="Glyco_hydro_2_N"/>
    <property type="match status" value="1"/>
</dbReference>
<dbReference type="Pfam" id="PF02836">
    <property type="entry name" value="Glyco_hydro_2_C"/>
    <property type="match status" value="1"/>
</dbReference>
<dbReference type="SUPFAM" id="SSF49785">
    <property type="entry name" value="Galactose-binding domain-like"/>
    <property type="match status" value="1"/>
</dbReference>
<dbReference type="Proteomes" id="UP000503222">
    <property type="component" value="Chromosome"/>
</dbReference>
<evidence type="ECO:0000256" key="1">
    <source>
        <dbReference type="ARBA" id="ARBA00007401"/>
    </source>
</evidence>
<dbReference type="SUPFAM" id="SSF49303">
    <property type="entry name" value="beta-Galactosidase/glucuronidase domain"/>
    <property type="match status" value="1"/>
</dbReference>
<protein>
    <recommendedName>
        <fullName evidence="3">Beta-glucuronidase</fullName>
        <ecNumber evidence="2">3.2.1.31</ecNumber>
    </recommendedName>
</protein>
<keyword evidence="5" id="KW-0326">Glycosidase</keyword>
<dbReference type="PROSITE" id="PS00608">
    <property type="entry name" value="GLYCOSYL_HYDROL_F2_2"/>
    <property type="match status" value="1"/>
</dbReference>
<evidence type="ECO:0000259" key="7">
    <source>
        <dbReference type="Pfam" id="PF00703"/>
    </source>
</evidence>
<keyword evidence="6" id="KW-0732">Signal</keyword>
<dbReference type="InterPro" id="IPR006102">
    <property type="entry name" value="Ig-like_GH2"/>
</dbReference>
<dbReference type="InterPro" id="IPR006104">
    <property type="entry name" value="Glyco_hydro_2_N"/>
</dbReference>
<sequence>MKRLLLALLAILLAPSAALAQQPDITLINGDLRPGLDLSGPWHWSVDPYRDGLAGFHGGEPGSSSRRYADVDPEEVARRDPRALFEQDMVHSPVVTLPGSWIGHDQSMRYYDGLVWYQRTFAADPKPGKRYFLRFGAVDYRAIVYLNGKKVGEHEGGFTPFALEVTGTLRPGRNQITVGADSERTWDTVPPIVTDWETYGGITRPVRLVETPQTLIDDSWIRLTKDGRLRATVKLSGANAGGQHVRIIVRQLGVAFEGVTDADGSWSGDVRAPSSLKRWSPEVPTLYDVSVEAGGDRIDDRIGFRTVEVRGTDILLNGKPIFLRGISMHEEELGTNPTRAMTPAAARALLSEIKNGLHGNFVRLAHYPHSDVMTRLADEMGLLVWSEIPVYWRVNFGRAETLALARKMQRENIVRDRNRASVVLWSVANETPVSPERNAFLNTLVADVRQLDDSRLVTAALLARRDEAGGTITQVIDDPLAASLDVMAVNTYNGWYSGDPLSVLPSINWASPVRKPLIFSEFGADAKAGFHDTDNQRKFSEEFQAEYYRQTLAMAAKVPFLRGMSPWILKDFRSPRRQHPEFQQGWNRKGLISESGQRKQAFDVLAGYYRQVGQPSR</sequence>
<evidence type="ECO:0000259" key="8">
    <source>
        <dbReference type="Pfam" id="PF02836"/>
    </source>
</evidence>
<dbReference type="AlphaFoldDB" id="A0A6G7YSC5"/>
<evidence type="ECO:0000313" key="11">
    <source>
        <dbReference type="Proteomes" id="UP000503222"/>
    </source>
</evidence>
<dbReference type="InterPro" id="IPR017853">
    <property type="entry name" value="GH"/>
</dbReference>
<dbReference type="Gene3D" id="3.20.20.80">
    <property type="entry name" value="Glycosidases"/>
    <property type="match status" value="1"/>
</dbReference>
<evidence type="ECO:0000256" key="2">
    <source>
        <dbReference type="ARBA" id="ARBA00012761"/>
    </source>
</evidence>
<dbReference type="InterPro" id="IPR006101">
    <property type="entry name" value="Glyco_hydro_2"/>
</dbReference>
<dbReference type="EMBL" id="CP049869">
    <property type="protein sequence ID" value="QIK79648.1"/>
    <property type="molecule type" value="Genomic_DNA"/>
</dbReference>
<dbReference type="Pfam" id="PF00703">
    <property type="entry name" value="Glyco_hydro_2"/>
    <property type="match status" value="1"/>
</dbReference>
<dbReference type="PRINTS" id="PR00132">
    <property type="entry name" value="GLHYDRLASE2"/>
</dbReference>
<proteinExistence type="inferred from homology"/>
<dbReference type="GO" id="GO:0019391">
    <property type="term" value="P:glucuronoside catabolic process"/>
    <property type="evidence" value="ECO:0007669"/>
    <property type="project" value="TreeGrafter"/>
</dbReference>
<comment type="similarity">
    <text evidence="1">Belongs to the glycosyl hydrolase 2 family.</text>
</comment>
<reference evidence="10 11" key="1">
    <citation type="submission" date="2020-03" db="EMBL/GenBank/DDBJ databases">
        <title>Sphingomonas sp. nov., isolated from fish.</title>
        <authorList>
            <person name="Hyun D.-W."/>
            <person name="Bae J.-W."/>
        </authorList>
    </citation>
    <scope>NUCLEOTIDE SEQUENCE [LARGE SCALE GENOMIC DNA]</scope>
    <source>
        <strain evidence="10 11">HDW15B</strain>
    </source>
</reference>
<feature type="domain" description="Glycoside hydrolase family 2 catalytic" evidence="8">
    <location>
        <begin position="307"/>
        <end position="550"/>
    </location>
</feature>
<dbReference type="Gene3D" id="2.60.120.260">
    <property type="entry name" value="Galactose-binding domain-like"/>
    <property type="match status" value="1"/>
</dbReference>
<feature type="domain" description="Glycoside hydrolase family 2 immunoglobulin-like beta-sandwich" evidence="7">
    <location>
        <begin position="216"/>
        <end position="305"/>
    </location>
</feature>
<dbReference type="EC" id="3.2.1.31" evidence="2"/>
<keyword evidence="4" id="KW-0378">Hydrolase</keyword>